<dbReference type="FunFam" id="2.40.10.10:FF:000146">
    <property type="entry name" value="Serine protease 53"/>
    <property type="match status" value="1"/>
</dbReference>
<keyword evidence="3 9" id="KW-0645">Protease</keyword>
<dbReference type="PROSITE" id="PS00135">
    <property type="entry name" value="TRYPSIN_SER"/>
    <property type="match status" value="1"/>
</dbReference>
<accession>A0A0A9ZG47</accession>
<evidence type="ECO:0000256" key="4">
    <source>
        <dbReference type="ARBA" id="ARBA00022729"/>
    </source>
</evidence>
<dbReference type="SMART" id="SM00020">
    <property type="entry name" value="Tryp_SPc"/>
    <property type="match status" value="1"/>
</dbReference>
<evidence type="ECO:0000256" key="10">
    <source>
        <dbReference type="SAM" id="SignalP"/>
    </source>
</evidence>
<evidence type="ECO:0000313" key="13">
    <source>
        <dbReference type="EMBL" id="JAP99114.1"/>
    </source>
</evidence>
<dbReference type="PROSITE" id="PS50240">
    <property type="entry name" value="TRYPSIN_DOM"/>
    <property type="match status" value="1"/>
</dbReference>
<feature type="domain" description="Peptidase S1" evidence="11">
    <location>
        <begin position="75"/>
        <end position="312"/>
    </location>
</feature>
<organism evidence="12">
    <name type="scientific">Lygus hesperus</name>
    <name type="common">Western plant bug</name>
    <dbReference type="NCBI Taxonomy" id="30085"/>
    <lineage>
        <taxon>Eukaryota</taxon>
        <taxon>Metazoa</taxon>
        <taxon>Ecdysozoa</taxon>
        <taxon>Arthropoda</taxon>
        <taxon>Hexapoda</taxon>
        <taxon>Insecta</taxon>
        <taxon>Pterygota</taxon>
        <taxon>Neoptera</taxon>
        <taxon>Paraneoptera</taxon>
        <taxon>Hemiptera</taxon>
        <taxon>Heteroptera</taxon>
        <taxon>Panheteroptera</taxon>
        <taxon>Cimicomorpha</taxon>
        <taxon>Miridae</taxon>
        <taxon>Mirini</taxon>
        <taxon>Lygus</taxon>
    </lineage>
</organism>
<gene>
    <name evidence="12" type="primary">SP4_1</name>
    <name evidence="13" type="synonym">SP4_14</name>
    <name evidence="12" type="ORF">CM83_34555</name>
    <name evidence="13" type="ORF">g.36471</name>
</gene>
<dbReference type="InterPro" id="IPR043504">
    <property type="entry name" value="Peptidase_S1_PA_chymotrypsin"/>
</dbReference>
<dbReference type="PANTHER" id="PTHR24258:SF116">
    <property type="entry name" value="FI16631P1-RELATED"/>
    <property type="match status" value="1"/>
</dbReference>
<dbReference type="GO" id="GO:0006508">
    <property type="term" value="P:proteolysis"/>
    <property type="evidence" value="ECO:0007669"/>
    <property type="project" value="UniProtKB-KW"/>
</dbReference>
<dbReference type="AlphaFoldDB" id="A0A0A9ZG47"/>
<keyword evidence="5 9" id="KW-0378">Hydrolase</keyword>
<proteinExistence type="predicted"/>
<name>A0A0A9ZG47_LYGHE</name>
<sequence>MMIWLLIHMILSFTNGELIIKRDGMMYQQIRSNGSWDIVDSQSQESSENQFIQMVSQTKSNCKCGWSNKRSLTRIVGGDFYKPHKYPFIAGVAMSSGGGWKPFCGGSILTTYHVLTAAHCTNDVIGLRTQLAVLLGTYDMTKPNPSAEALPVGSVVQHQEFDSKNLLNDIALLVLSKSITFNTNIGPVCMPQPGLDITSQTVKILGWGAQKYQGPMTSTPKEMDTKVVPTAQCSALWPGIVPSVRPTQICTFSDDASPCGGDSGGPVVWLDPSSSQYTLVGIVSFGDHCTELKPSVQTKVVSYIPWIQQQIQTHTPASTC</sequence>
<dbReference type="InterPro" id="IPR001254">
    <property type="entry name" value="Trypsin_dom"/>
</dbReference>
<dbReference type="EMBL" id="GDHC01019514">
    <property type="protein sequence ID" value="JAP99114.1"/>
    <property type="molecule type" value="Transcribed_RNA"/>
</dbReference>
<dbReference type="GO" id="GO:0004252">
    <property type="term" value="F:serine-type endopeptidase activity"/>
    <property type="evidence" value="ECO:0007669"/>
    <property type="project" value="InterPro"/>
</dbReference>
<evidence type="ECO:0000313" key="12">
    <source>
        <dbReference type="EMBL" id="JAG40925.1"/>
    </source>
</evidence>
<dbReference type="Pfam" id="PF00089">
    <property type="entry name" value="Trypsin"/>
    <property type="match status" value="1"/>
</dbReference>
<reference evidence="12" key="2">
    <citation type="submission" date="2014-07" db="EMBL/GenBank/DDBJ databases">
        <authorList>
            <person name="Hull J."/>
        </authorList>
    </citation>
    <scope>NUCLEOTIDE SEQUENCE</scope>
</reference>
<dbReference type="SUPFAM" id="SSF50494">
    <property type="entry name" value="Trypsin-like serine proteases"/>
    <property type="match status" value="1"/>
</dbReference>
<reference evidence="13" key="3">
    <citation type="journal article" date="2016" name="Gigascience">
        <title>De novo construction of an expanded transcriptome assembly for the western tarnished plant bug, Lygus hesperus.</title>
        <authorList>
            <person name="Tassone E.E."/>
            <person name="Geib S.M."/>
            <person name="Hall B."/>
            <person name="Fabrick J.A."/>
            <person name="Brent C.S."/>
            <person name="Hull J.J."/>
        </authorList>
    </citation>
    <scope>NUCLEOTIDE SEQUENCE</scope>
</reference>
<feature type="chain" id="PRO_5007390123" evidence="10">
    <location>
        <begin position="17"/>
        <end position="320"/>
    </location>
</feature>
<evidence type="ECO:0000256" key="8">
    <source>
        <dbReference type="ARBA" id="ARBA00023157"/>
    </source>
</evidence>
<evidence type="ECO:0000256" key="2">
    <source>
        <dbReference type="ARBA" id="ARBA00022525"/>
    </source>
</evidence>
<dbReference type="PANTHER" id="PTHR24258">
    <property type="entry name" value="SERINE PROTEASE-RELATED"/>
    <property type="match status" value="1"/>
</dbReference>
<evidence type="ECO:0000256" key="3">
    <source>
        <dbReference type="ARBA" id="ARBA00022670"/>
    </source>
</evidence>
<comment type="subcellular location">
    <subcellularLocation>
        <location evidence="1">Secreted</location>
    </subcellularLocation>
</comment>
<keyword evidence="8" id="KW-1015">Disulfide bond</keyword>
<dbReference type="InterPro" id="IPR001314">
    <property type="entry name" value="Peptidase_S1A"/>
</dbReference>
<feature type="signal peptide" evidence="10">
    <location>
        <begin position="1"/>
        <end position="16"/>
    </location>
</feature>
<evidence type="ECO:0000256" key="6">
    <source>
        <dbReference type="ARBA" id="ARBA00022825"/>
    </source>
</evidence>
<evidence type="ECO:0000256" key="9">
    <source>
        <dbReference type="RuleBase" id="RU363034"/>
    </source>
</evidence>
<keyword evidence="2" id="KW-0964">Secreted</keyword>
<dbReference type="Gene3D" id="2.40.10.10">
    <property type="entry name" value="Trypsin-like serine proteases"/>
    <property type="match status" value="1"/>
</dbReference>
<dbReference type="GO" id="GO:0005576">
    <property type="term" value="C:extracellular region"/>
    <property type="evidence" value="ECO:0007669"/>
    <property type="project" value="UniProtKB-SubCell"/>
</dbReference>
<dbReference type="PROSITE" id="PS00134">
    <property type="entry name" value="TRYPSIN_HIS"/>
    <property type="match status" value="1"/>
</dbReference>
<dbReference type="EMBL" id="GBHO01002679">
    <property type="protein sequence ID" value="JAG40925.1"/>
    <property type="molecule type" value="Transcribed_RNA"/>
</dbReference>
<reference evidence="12" key="1">
    <citation type="journal article" date="2014" name="PLoS ONE">
        <title>Transcriptome-Based Identification of ABC Transporters in the Western Tarnished Plant Bug Lygus hesperus.</title>
        <authorList>
            <person name="Hull J.J."/>
            <person name="Chaney K."/>
            <person name="Geib S.M."/>
            <person name="Fabrick J.A."/>
            <person name="Brent C.S."/>
            <person name="Walsh D."/>
            <person name="Lavine L.C."/>
        </authorList>
    </citation>
    <scope>NUCLEOTIDE SEQUENCE</scope>
</reference>
<dbReference type="InterPro" id="IPR033116">
    <property type="entry name" value="TRYPSIN_SER"/>
</dbReference>
<dbReference type="InterPro" id="IPR009003">
    <property type="entry name" value="Peptidase_S1_PA"/>
</dbReference>
<keyword evidence="6 9" id="KW-0720">Serine protease</keyword>
<evidence type="ECO:0000256" key="1">
    <source>
        <dbReference type="ARBA" id="ARBA00004613"/>
    </source>
</evidence>
<keyword evidence="4 10" id="KW-0732">Signal</keyword>
<dbReference type="CDD" id="cd00190">
    <property type="entry name" value="Tryp_SPc"/>
    <property type="match status" value="1"/>
</dbReference>
<keyword evidence="7" id="KW-0865">Zymogen</keyword>
<protein>
    <submittedName>
        <fullName evidence="12">Venom serine protease</fullName>
    </submittedName>
</protein>
<evidence type="ECO:0000256" key="5">
    <source>
        <dbReference type="ARBA" id="ARBA00022801"/>
    </source>
</evidence>
<evidence type="ECO:0000256" key="7">
    <source>
        <dbReference type="ARBA" id="ARBA00023145"/>
    </source>
</evidence>
<dbReference type="PRINTS" id="PR00722">
    <property type="entry name" value="CHYMOTRYPSIN"/>
</dbReference>
<dbReference type="InterPro" id="IPR018114">
    <property type="entry name" value="TRYPSIN_HIS"/>
</dbReference>
<evidence type="ECO:0000259" key="11">
    <source>
        <dbReference type="PROSITE" id="PS50240"/>
    </source>
</evidence>